<evidence type="ECO:0000256" key="1">
    <source>
        <dbReference type="SAM" id="MobiDB-lite"/>
    </source>
</evidence>
<sequence>MSYVSGALPDTNKNGGGGSPSLRSLAIVGSHPDTRENAPFDDPAFEIWLYNEAPQKPEVYKRWDACLQIHLEEVYTATHNWVNADHWEWLQKDHGDRRIYMHDVDPRVPNSVKYPLDDILAMHKRKYLRSSP</sequence>
<dbReference type="EMBL" id="LAZR01030382">
    <property type="protein sequence ID" value="KKL56773.1"/>
    <property type="molecule type" value="Genomic_DNA"/>
</dbReference>
<proteinExistence type="predicted"/>
<reference evidence="2" key="1">
    <citation type="journal article" date="2015" name="Nature">
        <title>Complex archaea that bridge the gap between prokaryotes and eukaryotes.</title>
        <authorList>
            <person name="Spang A."/>
            <person name="Saw J.H."/>
            <person name="Jorgensen S.L."/>
            <person name="Zaremba-Niedzwiedzka K."/>
            <person name="Martijn J."/>
            <person name="Lind A.E."/>
            <person name="van Eijk R."/>
            <person name="Schleper C."/>
            <person name="Guy L."/>
            <person name="Ettema T.J."/>
        </authorList>
    </citation>
    <scope>NUCLEOTIDE SEQUENCE</scope>
</reference>
<gene>
    <name evidence="2" type="ORF">LCGC14_2242040</name>
</gene>
<accession>A0A0F9D4Y8</accession>
<comment type="caution">
    <text evidence="2">The sequence shown here is derived from an EMBL/GenBank/DDBJ whole genome shotgun (WGS) entry which is preliminary data.</text>
</comment>
<organism evidence="2">
    <name type="scientific">marine sediment metagenome</name>
    <dbReference type="NCBI Taxonomy" id="412755"/>
    <lineage>
        <taxon>unclassified sequences</taxon>
        <taxon>metagenomes</taxon>
        <taxon>ecological metagenomes</taxon>
    </lineage>
</organism>
<dbReference type="AlphaFoldDB" id="A0A0F9D4Y8"/>
<feature type="region of interest" description="Disordered" evidence="1">
    <location>
        <begin position="1"/>
        <end position="36"/>
    </location>
</feature>
<feature type="non-terminal residue" evidence="2">
    <location>
        <position position="132"/>
    </location>
</feature>
<evidence type="ECO:0000313" key="2">
    <source>
        <dbReference type="EMBL" id="KKL56773.1"/>
    </source>
</evidence>
<name>A0A0F9D4Y8_9ZZZZ</name>
<protein>
    <submittedName>
        <fullName evidence="2">Uncharacterized protein</fullName>
    </submittedName>
</protein>